<accession>A0AAD5MHK6</accession>
<feature type="domain" description="RNA-binding protein RO60 vWA" evidence="1">
    <location>
        <begin position="1"/>
        <end position="155"/>
    </location>
</feature>
<evidence type="ECO:0000259" key="1">
    <source>
        <dbReference type="Pfam" id="PF25045"/>
    </source>
</evidence>
<evidence type="ECO:0000313" key="2">
    <source>
        <dbReference type="EMBL" id="KAJ1349341.1"/>
    </source>
</evidence>
<reference evidence="2" key="1">
    <citation type="submission" date="2021-06" db="EMBL/GenBank/DDBJ databases">
        <title>Parelaphostrongylus tenuis whole genome reference sequence.</title>
        <authorList>
            <person name="Garwood T.J."/>
            <person name="Larsen P.A."/>
            <person name="Fountain-Jones N.M."/>
            <person name="Garbe J.R."/>
            <person name="Macchietto M.G."/>
            <person name="Kania S.A."/>
            <person name="Gerhold R.W."/>
            <person name="Richards J.E."/>
            <person name="Wolf T.M."/>
        </authorList>
    </citation>
    <scope>NUCLEOTIDE SEQUENCE</scope>
    <source>
        <strain evidence="2">MNPRO001-30</strain>
        <tissue evidence="2">Meninges</tissue>
    </source>
</reference>
<dbReference type="InterPro" id="IPR036465">
    <property type="entry name" value="vWFA_dom_sf"/>
</dbReference>
<keyword evidence="3" id="KW-1185">Reference proteome</keyword>
<dbReference type="InterPro" id="IPR040322">
    <property type="entry name" value="TROVE2"/>
</dbReference>
<dbReference type="Proteomes" id="UP001196413">
    <property type="component" value="Unassembled WGS sequence"/>
</dbReference>
<name>A0AAD5MHK6_PARTN</name>
<dbReference type="SUPFAM" id="SSF53300">
    <property type="entry name" value="vWA-like"/>
    <property type="match status" value="1"/>
</dbReference>
<comment type="caution">
    <text evidence="2">The sequence shown here is derived from an EMBL/GenBank/DDBJ whole genome shotgun (WGS) entry which is preliminary data.</text>
</comment>
<dbReference type="GO" id="GO:0003723">
    <property type="term" value="F:RNA binding"/>
    <property type="evidence" value="ECO:0007669"/>
    <property type="project" value="InterPro"/>
</dbReference>
<dbReference type="EMBL" id="JAHQIW010000649">
    <property type="protein sequence ID" value="KAJ1349341.1"/>
    <property type="molecule type" value="Genomic_DNA"/>
</dbReference>
<dbReference type="PANTHER" id="PTHR14202:SF0">
    <property type="entry name" value="RNA-BINDING PROTEIN RO60"/>
    <property type="match status" value="1"/>
</dbReference>
<dbReference type="PANTHER" id="PTHR14202">
    <property type="entry name" value="60 KDA RIBONUCLEOPROTEIN SSA/RO"/>
    <property type="match status" value="1"/>
</dbReference>
<dbReference type="GO" id="GO:1990904">
    <property type="term" value="C:ribonucleoprotein complex"/>
    <property type="evidence" value="ECO:0007669"/>
    <property type="project" value="TreeGrafter"/>
</dbReference>
<sequence length="159" mass="17424">MCAKISGTMLSCRNASVALSLVTLKNEKIAECVAFCNDLVELPYRGDWTISKVLSHMGSLGCGPTDCAQPMLWAKEKNKKFDVFVIYTDNETYFGNVHPYQALRDYRESSGIVDAKLVVVGMTATNFTIADPEDAGMLDIVGFDSAVPTLLHDFVMGKI</sequence>
<dbReference type="Gene3D" id="3.40.50.410">
    <property type="entry name" value="von Willebrand factor, type A domain"/>
    <property type="match status" value="1"/>
</dbReference>
<evidence type="ECO:0000313" key="3">
    <source>
        <dbReference type="Proteomes" id="UP001196413"/>
    </source>
</evidence>
<dbReference type="Pfam" id="PF25045">
    <property type="entry name" value="vWA_Ro60"/>
    <property type="match status" value="1"/>
</dbReference>
<dbReference type="InterPro" id="IPR056800">
    <property type="entry name" value="vWA_Ro60"/>
</dbReference>
<organism evidence="2 3">
    <name type="scientific">Parelaphostrongylus tenuis</name>
    <name type="common">Meningeal worm</name>
    <dbReference type="NCBI Taxonomy" id="148309"/>
    <lineage>
        <taxon>Eukaryota</taxon>
        <taxon>Metazoa</taxon>
        <taxon>Ecdysozoa</taxon>
        <taxon>Nematoda</taxon>
        <taxon>Chromadorea</taxon>
        <taxon>Rhabditida</taxon>
        <taxon>Rhabditina</taxon>
        <taxon>Rhabditomorpha</taxon>
        <taxon>Strongyloidea</taxon>
        <taxon>Metastrongylidae</taxon>
        <taxon>Parelaphostrongylus</taxon>
    </lineage>
</organism>
<proteinExistence type="predicted"/>
<protein>
    <recommendedName>
        <fullName evidence="1">RNA-binding protein RO60 vWA domain-containing protein</fullName>
    </recommendedName>
</protein>
<dbReference type="AlphaFoldDB" id="A0AAD5MHK6"/>
<gene>
    <name evidence="2" type="ORF">KIN20_004842</name>
</gene>